<dbReference type="FunFam" id="3.40.50.720:FF:000173">
    <property type="entry name" value="3-oxoacyl-[acyl-carrier protein] reductase"/>
    <property type="match status" value="1"/>
</dbReference>
<dbReference type="InterPro" id="IPR020904">
    <property type="entry name" value="Sc_DH/Rdtase_CS"/>
</dbReference>
<dbReference type="Gene3D" id="3.40.50.720">
    <property type="entry name" value="NAD(P)-binding Rossmann-like Domain"/>
    <property type="match status" value="1"/>
</dbReference>
<dbReference type="Pfam" id="PF00106">
    <property type="entry name" value="adh_short"/>
    <property type="match status" value="1"/>
</dbReference>
<accession>A0A0W8E2B2</accession>
<name>A0A0W8E2B2_9ZZZZ</name>
<organism evidence="3">
    <name type="scientific">hydrocarbon metagenome</name>
    <dbReference type="NCBI Taxonomy" id="938273"/>
    <lineage>
        <taxon>unclassified sequences</taxon>
        <taxon>metagenomes</taxon>
        <taxon>ecological metagenomes</taxon>
    </lineage>
</organism>
<evidence type="ECO:0000313" key="3">
    <source>
        <dbReference type="EMBL" id="KUG02741.1"/>
    </source>
</evidence>
<dbReference type="AlphaFoldDB" id="A0A0W8E2B2"/>
<dbReference type="PRINTS" id="PR00080">
    <property type="entry name" value="SDRFAMILY"/>
</dbReference>
<sequence>MIINGKTAIVTGGASGMGEATVIRLHQAGARVVIADLNEEKGNKLALQLGINAICIKTDVSSVDEVQYLCKAAVEAFGAVHILVNNAGLGTIGRTLGKSGPLNLKVFKKTIEVNLVGAFNMLSNAAWEMDKNEREDGEKGVIINVSSIAAYDGQIGQASYSASKAGIIGMTLPIARDLARHGIRVCTIAPGIIDTPMLKEVPEPARQSLAKQVPFPARLGDPDEFARLVQHIIENGYLNAECIRLDGGIRMGPQ</sequence>
<evidence type="ECO:0000256" key="2">
    <source>
        <dbReference type="ARBA" id="ARBA00023002"/>
    </source>
</evidence>
<protein>
    <submittedName>
        <fullName evidence="3">3-hydroxyacyl-coa dehydrogenase</fullName>
    </submittedName>
</protein>
<proteinExistence type="inferred from homology"/>
<dbReference type="PROSITE" id="PS00061">
    <property type="entry name" value="ADH_SHORT"/>
    <property type="match status" value="1"/>
</dbReference>
<dbReference type="GO" id="GO:0016491">
    <property type="term" value="F:oxidoreductase activity"/>
    <property type="evidence" value="ECO:0007669"/>
    <property type="project" value="UniProtKB-KW"/>
</dbReference>
<dbReference type="InterPro" id="IPR002347">
    <property type="entry name" value="SDR_fam"/>
</dbReference>
<comment type="caution">
    <text evidence="3">The sequence shown here is derived from an EMBL/GenBank/DDBJ whole genome shotgun (WGS) entry which is preliminary data.</text>
</comment>
<dbReference type="EMBL" id="LNQE01001910">
    <property type="protein sequence ID" value="KUG02741.1"/>
    <property type="molecule type" value="Genomic_DNA"/>
</dbReference>
<dbReference type="PANTHER" id="PTHR43658">
    <property type="entry name" value="SHORT-CHAIN DEHYDROGENASE/REDUCTASE"/>
    <property type="match status" value="1"/>
</dbReference>
<dbReference type="SUPFAM" id="SSF51735">
    <property type="entry name" value="NAD(P)-binding Rossmann-fold domains"/>
    <property type="match status" value="1"/>
</dbReference>
<comment type="similarity">
    <text evidence="1">Belongs to the short-chain dehydrogenases/reductases (SDR) family.</text>
</comment>
<dbReference type="PRINTS" id="PR00081">
    <property type="entry name" value="GDHRDH"/>
</dbReference>
<dbReference type="PANTHER" id="PTHR43658:SF8">
    <property type="entry name" value="17-BETA-HYDROXYSTEROID DEHYDROGENASE 14-RELATED"/>
    <property type="match status" value="1"/>
</dbReference>
<dbReference type="CDD" id="cd05371">
    <property type="entry name" value="HSD10-like_SDR_c"/>
    <property type="match status" value="1"/>
</dbReference>
<gene>
    <name evidence="3" type="ORF">ASZ90_019877</name>
</gene>
<evidence type="ECO:0000256" key="1">
    <source>
        <dbReference type="ARBA" id="ARBA00006484"/>
    </source>
</evidence>
<reference evidence="3" key="1">
    <citation type="journal article" date="2015" name="Proc. Natl. Acad. Sci. U.S.A.">
        <title>Networks of energetic and metabolic interactions define dynamics in microbial communities.</title>
        <authorList>
            <person name="Embree M."/>
            <person name="Liu J.K."/>
            <person name="Al-Bassam M.M."/>
            <person name="Zengler K."/>
        </authorList>
    </citation>
    <scope>NUCLEOTIDE SEQUENCE</scope>
</reference>
<dbReference type="InterPro" id="IPR036291">
    <property type="entry name" value="NAD(P)-bd_dom_sf"/>
</dbReference>
<keyword evidence="2" id="KW-0560">Oxidoreductase</keyword>